<evidence type="ECO:0000259" key="9">
    <source>
        <dbReference type="SMART" id="SM00134"/>
    </source>
</evidence>
<dbReference type="Pfam" id="PF00087">
    <property type="entry name" value="Toxin_TOLIP"/>
    <property type="match status" value="1"/>
</dbReference>
<dbReference type="InterPro" id="IPR045860">
    <property type="entry name" value="Snake_toxin-like_sf"/>
</dbReference>
<dbReference type="InterPro" id="IPR050918">
    <property type="entry name" value="CNF-like_PLA2_Inhibitor"/>
</dbReference>
<sequence>MDLQLSVFLLFILFTAGHSLKCYECLNPAGSCVGQQTETTCPAGSSHCTSTIVGTQVGGISSTGNTKACAPACLPQSYNVGIIRSTTSCCITDKCNLADVPEPIATGKSCYYCDANTCSNTVKCSGIEDRCINGTGNFVFGLSTVVKGCVSKSICDAASASGVKSLLCCEGNLCNGAQSVTQSVLFLCCSLLSYFMMH</sequence>
<protein>
    <recommendedName>
        <fullName evidence="9">UPAR/Ly6 domain-containing protein</fullName>
    </recommendedName>
</protein>
<feature type="domain" description="UPAR/Ly6" evidence="9">
    <location>
        <begin position="109"/>
        <end position="183"/>
    </location>
</feature>
<evidence type="ECO:0000256" key="4">
    <source>
        <dbReference type="ARBA" id="ARBA00022525"/>
    </source>
</evidence>
<keyword evidence="3" id="KW-1003">Cell membrane</keyword>
<keyword evidence="7" id="KW-0325">Glycoprotein</keyword>
<dbReference type="Gene3D" id="2.10.60.10">
    <property type="entry name" value="CD59"/>
    <property type="match status" value="2"/>
</dbReference>
<keyword evidence="5 8" id="KW-0732">Signal</keyword>
<evidence type="ECO:0000313" key="10">
    <source>
        <dbReference type="EMBL" id="KAK7143123.1"/>
    </source>
</evidence>
<evidence type="ECO:0000256" key="3">
    <source>
        <dbReference type="ARBA" id="ARBA00022475"/>
    </source>
</evidence>
<dbReference type="InterPro" id="IPR035076">
    <property type="entry name" value="Toxin/TOLIP"/>
</dbReference>
<keyword evidence="6" id="KW-0472">Membrane</keyword>
<feature type="signal peptide" evidence="8">
    <location>
        <begin position="1"/>
        <end position="19"/>
    </location>
</feature>
<proteinExistence type="predicted"/>
<dbReference type="EMBL" id="JAYKXH010000015">
    <property type="protein sequence ID" value="KAK7143123.1"/>
    <property type="molecule type" value="Genomic_DNA"/>
</dbReference>
<evidence type="ECO:0000256" key="5">
    <source>
        <dbReference type="ARBA" id="ARBA00022729"/>
    </source>
</evidence>
<dbReference type="PANTHER" id="PTHR20914">
    <property type="entry name" value="LY6/PLAUR DOMAIN-CONTAINING PROTEIN 8"/>
    <property type="match status" value="1"/>
</dbReference>
<gene>
    <name evidence="10" type="ORF">R3I93_014327</name>
</gene>
<comment type="caution">
    <text evidence="10">The sequence shown here is derived from an EMBL/GenBank/DDBJ whole genome shotgun (WGS) entry which is preliminary data.</text>
</comment>
<reference evidence="10 11" key="1">
    <citation type="submission" date="2024-02" db="EMBL/GenBank/DDBJ databases">
        <title>Chromosome-level genome assembly of the Eurasian Minnow (Phoxinus phoxinus).</title>
        <authorList>
            <person name="Oriowo T.O."/>
            <person name="Martin S."/>
            <person name="Stange M."/>
            <person name="Chrysostomakis Y."/>
            <person name="Brown T."/>
            <person name="Winkler S."/>
            <person name="Kukowka S."/>
            <person name="Myers E.W."/>
            <person name="Bohne A."/>
        </authorList>
    </citation>
    <scope>NUCLEOTIDE SEQUENCE [LARGE SCALE GENOMIC DNA]</scope>
    <source>
        <strain evidence="10">ZFMK-TIS-60720</strain>
        <tissue evidence="10">Whole Organism</tissue>
    </source>
</reference>
<dbReference type="Pfam" id="PF00021">
    <property type="entry name" value="UPAR_LY6"/>
    <property type="match status" value="1"/>
</dbReference>
<evidence type="ECO:0000256" key="8">
    <source>
        <dbReference type="SAM" id="SignalP"/>
    </source>
</evidence>
<keyword evidence="11" id="KW-1185">Reference proteome</keyword>
<name>A0AAN9CPP5_9TELE</name>
<evidence type="ECO:0000313" key="11">
    <source>
        <dbReference type="Proteomes" id="UP001364617"/>
    </source>
</evidence>
<evidence type="ECO:0000256" key="1">
    <source>
        <dbReference type="ARBA" id="ARBA00004236"/>
    </source>
</evidence>
<evidence type="ECO:0000256" key="7">
    <source>
        <dbReference type="ARBA" id="ARBA00023180"/>
    </source>
</evidence>
<accession>A0AAN9CPP5</accession>
<dbReference type="SMART" id="SM00134">
    <property type="entry name" value="LU"/>
    <property type="match status" value="2"/>
</dbReference>
<organism evidence="10 11">
    <name type="scientific">Phoxinus phoxinus</name>
    <name type="common">Eurasian minnow</name>
    <dbReference type="NCBI Taxonomy" id="58324"/>
    <lineage>
        <taxon>Eukaryota</taxon>
        <taxon>Metazoa</taxon>
        <taxon>Chordata</taxon>
        <taxon>Craniata</taxon>
        <taxon>Vertebrata</taxon>
        <taxon>Euteleostomi</taxon>
        <taxon>Actinopterygii</taxon>
        <taxon>Neopterygii</taxon>
        <taxon>Teleostei</taxon>
        <taxon>Ostariophysi</taxon>
        <taxon>Cypriniformes</taxon>
        <taxon>Leuciscidae</taxon>
        <taxon>Phoxininae</taxon>
        <taxon>Phoxinus</taxon>
    </lineage>
</organism>
<dbReference type="AlphaFoldDB" id="A0AAN9CPP5"/>
<keyword evidence="4" id="KW-0964">Secreted</keyword>
<comment type="subcellular location">
    <subcellularLocation>
        <location evidence="1">Cell membrane</location>
    </subcellularLocation>
    <subcellularLocation>
        <location evidence="2">Secreted</location>
    </subcellularLocation>
</comment>
<dbReference type="GO" id="GO:0005886">
    <property type="term" value="C:plasma membrane"/>
    <property type="evidence" value="ECO:0007669"/>
    <property type="project" value="UniProtKB-SubCell"/>
</dbReference>
<dbReference type="InterPro" id="IPR016054">
    <property type="entry name" value="LY6_UPA_recep-like"/>
</dbReference>
<feature type="chain" id="PRO_5042856337" description="UPAR/Ly6 domain-containing protein" evidence="8">
    <location>
        <begin position="20"/>
        <end position="198"/>
    </location>
</feature>
<feature type="domain" description="UPAR/Ly6" evidence="9">
    <location>
        <begin position="20"/>
        <end position="108"/>
    </location>
</feature>
<dbReference type="Proteomes" id="UP001364617">
    <property type="component" value="Unassembled WGS sequence"/>
</dbReference>
<dbReference type="GO" id="GO:0005576">
    <property type="term" value="C:extracellular region"/>
    <property type="evidence" value="ECO:0007669"/>
    <property type="project" value="UniProtKB-SubCell"/>
</dbReference>
<dbReference type="SUPFAM" id="SSF57302">
    <property type="entry name" value="Snake toxin-like"/>
    <property type="match status" value="2"/>
</dbReference>
<evidence type="ECO:0000256" key="2">
    <source>
        <dbReference type="ARBA" id="ARBA00004613"/>
    </source>
</evidence>
<evidence type="ECO:0000256" key="6">
    <source>
        <dbReference type="ARBA" id="ARBA00023136"/>
    </source>
</evidence>
<dbReference type="PANTHER" id="PTHR20914:SF24">
    <property type="entry name" value="LYMPHOCYTE ANTIGEN 6 FAMILY MEMBER M2-RELATED"/>
    <property type="match status" value="1"/>
</dbReference>